<dbReference type="AlphaFoldDB" id="A0A6S6R6A4"/>
<dbReference type="EMBL" id="AP023367">
    <property type="protein sequence ID" value="BCJ94845.1"/>
    <property type="molecule type" value="Genomic_DNA"/>
</dbReference>
<dbReference type="SUPFAM" id="SSF47336">
    <property type="entry name" value="ACP-like"/>
    <property type="match status" value="1"/>
</dbReference>
<protein>
    <submittedName>
        <fullName evidence="1">Uncharacterized protein</fullName>
    </submittedName>
</protein>
<accession>A0A6S6R6A4</accession>
<proteinExistence type="predicted"/>
<evidence type="ECO:0000313" key="2">
    <source>
        <dbReference type="Proteomes" id="UP000515561"/>
    </source>
</evidence>
<organism evidence="1 2">
    <name type="scientific">Anaerocolumna cellulosilytica</name>
    <dbReference type="NCBI Taxonomy" id="433286"/>
    <lineage>
        <taxon>Bacteria</taxon>
        <taxon>Bacillati</taxon>
        <taxon>Bacillota</taxon>
        <taxon>Clostridia</taxon>
        <taxon>Lachnospirales</taxon>
        <taxon>Lachnospiraceae</taxon>
        <taxon>Anaerocolumna</taxon>
    </lineage>
</organism>
<dbReference type="RefSeq" id="WP_184088993.1">
    <property type="nucleotide sequence ID" value="NZ_AP023367.1"/>
</dbReference>
<name>A0A6S6R6A4_9FIRM</name>
<dbReference type="InterPro" id="IPR036736">
    <property type="entry name" value="ACP-like_sf"/>
</dbReference>
<dbReference type="PROSITE" id="PS50075">
    <property type="entry name" value="CARRIER"/>
    <property type="match status" value="1"/>
</dbReference>
<dbReference type="InterPro" id="IPR009081">
    <property type="entry name" value="PP-bd_ACP"/>
</dbReference>
<evidence type="ECO:0000313" key="1">
    <source>
        <dbReference type="EMBL" id="BCJ94845.1"/>
    </source>
</evidence>
<dbReference type="Proteomes" id="UP000515561">
    <property type="component" value="Chromosome"/>
</dbReference>
<dbReference type="Pfam" id="PF00550">
    <property type="entry name" value="PP-binding"/>
    <property type="match status" value="1"/>
</dbReference>
<reference evidence="1 2" key="1">
    <citation type="journal article" date="2016" name="Int. J. Syst. Evol. Microbiol.">
        <title>Descriptions of Anaerotaenia torta gen. nov., sp. nov. and Anaerocolumna cellulosilytica gen. nov., sp. nov. isolated from a methanogenic reactor of cattle waste.</title>
        <authorList>
            <person name="Uek A."/>
            <person name="Ohtaki Y."/>
            <person name="Kaku N."/>
            <person name="Ueki K."/>
        </authorList>
    </citation>
    <scope>NUCLEOTIDE SEQUENCE [LARGE SCALE GENOMIC DNA]</scope>
    <source>
        <strain evidence="1 2">SN021</strain>
    </source>
</reference>
<dbReference type="KEGG" id="acel:acsn021_24140"/>
<gene>
    <name evidence="1" type="ORF">acsn021_24140</name>
</gene>
<keyword evidence="2" id="KW-1185">Reference proteome</keyword>
<dbReference type="Gene3D" id="1.10.1200.10">
    <property type="entry name" value="ACP-like"/>
    <property type="match status" value="1"/>
</dbReference>
<sequence length="87" mass="9855">MLEQKNDIKNELCNIYSQVLERELSMEDFGTTTGLLEKFHIDSLIALQIVVKIEQVFGIIIEDDNVAIEMLDSLDKAVDFIEHGSQG</sequence>